<dbReference type="InterPro" id="IPR016187">
    <property type="entry name" value="CTDL_fold"/>
</dbReference>
<keyword evidence="2" id="KW-0732">Signal</keyword>
<dbReference type="Gene3D" id="3.10.100.10">
    <property type="entry name" value="Mannose-Binding Protein A, subunit A"/>
    <property type="match status" value="1"/>
</dbReference>
<evidence type="ECO:0000313" key="5">
    <source>
        <dbReference type="WBParaSite" id="MBELARI_LOCUS14519"/>
    </source>
</evidence>
<dbReference type="SMART" id="SM00034">
    <property type="entry name" value="CLECT"/>
    <property type="match status" value="1"/>
</dbReference>
<dbReference type="InterPro" id="IPR001304">
    <property type="entry name" value="C-type_lectin-like"/>
</dbReference>
<evidence type="ECO:0000313" key="4">
    <source>
        <dbReference type="Proteomes" id="UP000887575"/>
    </source>
</evidence>
<evidence type="ECO:0000256" key="1">
    <source>
        <dbReference type="ARBA" id="ARBA00023157"/>
    </source>
</evidence>
<name>A0AAF3EKG8_9BILA</name>
<dbReference type="Proteomes" id="UP000887575">
    <property type="component" value="Unassembled WGS sequence"/>
</dbReference>
<feature type="domain" description="C-type lectin" evidence="3">
    <location>
        <begin position="37"/>
        <end position="143"/>
    </location>
</feature>
<keyword evidence="4" id="KW-1185">Reference proteome</keyword>
<keyword evidence="1" id="KW-1015">Disulfide bond</keyword>
<dbReference type="WBParaSite" id="MBELARI_LOCUS14519">
    <property type="protein sequence ID" value="MBELARI_LOCUS14519"/>
    <property type="gene ID" value="MBELARI_LOCUS14519"/>
</dbReference>
<evidence type="ECO:0000259" key="3">
    <source>
        <dbReference type="PROSITE" id="PS50041"/>
    </source>
</evidence>
<dbReference type="Pfam" id="PF00059">
    <property type="entry name" value="Lectin_C"/>
    <property type="match status" value="1"/>
</dbReference>
<feature type="chain" id="PRO_5042235479" description="C-type lectin domain-containing protein" evidence="2">
    <location>
        <begin position="19"/>
        <end position="147"/>
    </location>
</feature>
<evidence type="ECO:0000256" key="2">
    <source>
        <dbReference type="SAM" id="SignalP"/>
    </source>
</evidence>
<dbReference type="SUPFAM" id="SSF56436">
    <property type="entry name" value="C-type lectin-like"/>
    <property type="match status" value="1"/>
</dbReference>
<protein>
    <recommendedName>
        <fullName evidence="3">C-type lectin domain-containing protein</fullName>
    </recommendedName>
</protein>
<sequence length="147" mass="15997">MGFSSALLFAFFGSAALAAPQASCPSGFTYTVALDTCLSSSTQYGTWAQANLFCSQHQSSLLSIHDDDTNAQFARLVFALSGDHRSWLGLQKDAKGDYAWTDGTPLDYQNFRAVGSGDCFYLESMGSYWAKADCTVQLTYYCSTTPH</sequence>
<dbReference type="AlphaFoldDB" id="A0AAF3EKG8"/>
<dbReference type="InterPro" id="IPR016186">
    <property type="entry name" value="C-type_lectin-like/link_sf"/>
</dbReference>
<dbReference type="InterPro" id="IPR050976">
    <property type="entry name" value="Snaclec"/>
</dbReference>
<dbReference type="PROSITE" id="PS50041">
    <property type="entry name" value="C_TYPE_LECTIN_2"/>
    <property type="match status" value="1"/>
</dbReference>
<proteinExistence type="predicted"/>
<dbReference type="CDD" id="cd00037">
    <property type="entry name" value="CLECT"/>
    <property type="match status" value="1"/>
</dbReference>
<dbReference type="PANTHER" id="PTHR22991:SF40">
    <property type="entry name" value="PROTEIN CBG13490"/>
    <property type="match status" value="1"/>
</dbReference>
<feature type="signal peptide" evidence="2">
    <location>
        <begin position="1"/>
        <end position="18"/>
    </location>
</feature>
<reference evidence="5" key="1">
    <citation type="submission" date="2024-02" db="UniProtKB">
        <authorList>
            <consortium name="WormBaseParasite"/>
        </authorList>
    </citation>
    <scope>IDENTIFICATION</scope>
</reference>
<dbReference type="PANTHER" id="PTHR22991">
    <property type="entry name" value="PROTEIN CBG13490"/>
    <property type="match status" value="1"/>
</dbReference>
<accession>A0AAF3EKG8</accession>
<organism evidence="4 5">
    <name type="scientific">Mesorhabditis belari</name>
    <dbReference type="NCBI Taxonomy" id="2138241"/>
    <lineage>
        <taxon>Eukaryota</taxon>
        <taxon>Metazoa</taxon>
        <taxon>Ecdysozoa</taxon>
        <taxon>Nematoda</taxon>
        <taxon>Chromadorea</taxon>
        <taxon>Rhabditida</taxon>
        <taxon>Rhabditina</taxon>
        <taxon>Rhabditomorpha</taxon>
        <taxon>Rhabditoidea</taxon>
        <taxon>Rhabditidae</taxon>
        <taxon>Mesorhabditinae</taxon>
        <taxon>Mesorhabditis</taxon>
    </lineage>
</organism>